<evidence type="ECO:0000313" key="2">
    <source>
        <dbReference type="EMBL" id="SFP75752.1"/>
    </source>
</evidence>
<reference evidence="2 3" key="1">
    <citation type="submission" date="2016-10" db="EMBL/GenBank/DDBJ databases">
        <authorList>
            <person name="de Groot N.N."/>
        </authorList>
    </citation>
    <scope>NUCLEOTIDE SEQUENCE [LARGE SCALE GENOMIC DNA]</scope>
    <source>
        <strain evidence="2 3">DSM 19547</strain>
    </source>
</reference>
<dbReference type="AlphaFoldDB" id="A0A1I5SY87"/>
<proteinExistence type="predicted"/>
<evidence type="ECO:0000256" key="1">
    <source>
        <dbReference type="SAM" id="SignalP"/>
    </source>
</evidence>
<protein>
    <recommendedName>
        <fullName evidence="4">Tetratricopeptide repeat-containing protein</fullName>
    </recommendedName>
</protein>
<feature type="chain" id="PRO_5011705331" description="Tetratricopeptide repeat-containing protein" evidence="1">
    <location>
        <begin position="22"/>
        <end position="83"/>
    </location>
</feature>
<organism evidence="2 3">
    <name type="scientific">Tranquillimonas alkanivorans</name>
    <dbReference type="NCBI Taxonomy" id="441119"/>
    <lineage>
        <taxon>Bacteria</taxon>
        <taxon>Pseudomonadati</taxon>
        <taxon>Pseudomonadota</taxon>
        <taxon>Alphaproteobacteria</taxon>
        <taxon>Rhodobacterales</taxon>
        <taxon>Roseobacteraceae</taxon>
        <taxon>Tranquillimonas</taxon>
    </lineage>
</organism>
<evidence type="ECO:0008006" key="4">
    <source>
        <dbReference type="Google" id="ProtNLM"/>
    </source>
</evidence>
<dbReference type="Proteomes" id="UP000199356">
    <property type="component" value="Unassembled WGS sequence"/>
</dbReference>
<keyword evidence="1" id="KW-0732">Signal</keyword>
<keyword evidence="3" id="KW-1185">Reference proteome</keyword>
<dbReference type="RefSeq" id="WP_093423352.1">
    <property type="nucleotide sequence ID" value="NZ_FOXA01000012.1"/>
</dbReference>
<dbReference type="EMBL" id="FOXA01000012">
    <property type="protein sequence ID" value="SFP75752.1"/>
    <property type="molecule type" value="Genomic_DNA"/>
</dbReference>
<feature type="signal peptide" evidence="1">
    <location>
        <begin position="1"/>
        <end position="21"/>
    </location>
</feature>
<sequence length="83" mass="8450">MLRRLLAAGAVALAFAGPAMAFQCPADMAEIDAALASNPQVSDEALQEAHSLRQRGEELHAAGDHQASVDALAEAKALLGIGG</sequence>
<accession>A0A1I5SY87</accession>
<gene>
    <name evidence="2" type="ORF">SAMN04488047_11254</name>
</gene>
<name>A0A1I5SY87_9RHOB</name>
<evidence type="ECO:0000313" key="3">
    <source>
        <dbReference type="Proteomes" id="UP000199356"/>
    </source>
</evidence>
<dbReference type="OrthoDB" id="8480939at2"/>